<sequence length="95" mass="11328">MEVVVLHNEAFKQLQQNTFIYMKKLMEEERKKTAIEWLDSTEAAALLKISRRTLQTWRDEGLIGFSQVVGKIYYNREEIDRLLLKHHHKPFRAVA</sequence>
<evidence type="ECO:0000313" key="3">
    <source>
        <dbReference type="Proteomes" id="UP000228535"/>
    </source>
</evidence>
<keyword evidence="3" id="KW-1185">Reference proteome</keyword>
<dbReference type="Pfam" id="PF12728">
    <property type="entry name" value="HTH_17"/>
    <property type="match status" value="1"/>
</dbReference>
<proteinExistence type="predicted"/>
<protein>
    <submittedName>
        <fullName evidence="2">Helix-turn-helix protein</fullName>
    </submittedName>
</protein>
<evidence type="ECO:0000259" key="1">
    <source>
        <dbReference type="Pfam" id="PF12728"/>
    </source>
</evidence>
<dbReference type="InterPro" id="IPR041657">
    <property type="entry name" value="HTH_17"/>
</dbReference>
<dbReference type="SUPFAM" id="SSF46955">
    <property type="entry name" value="Putative DNA-binding domain"/>
    <property type="match status" value="1"/>
</dbReference>
<name>A0A2M9BAF5_9BACT</name>
<evidence type="ECO:0000313" key="2">
    <source>
        <dbReference type="EMBL" id="PJJ54930.1"/>
    </source>
</evidence>
<dbReference type="PANTHER" id="PTHR34585">
    <property type="match status" value="1"/>
</dbReference>
<organism evidence="2 3">
    <name type="scientific">Hymenobacter chitinivorans DSM 11115</name>
    <dbReference type="NCBI Taxonomy" id="1121954"/>
    <lineage>
        <taxon>Bacteria</taxon>
        <taxon>Pseudomonadati</taxon>
        <taxon>Bacteroidota</taxon>
        <taxon>Cytophagia</taxon>
        <taxon>Cytophagales</taxon>
        <taxon>Hymenobacteraceae</taxon>
        <taxon>Hymenobacter</taxon>
    </lineage>
</organism>
<dbReference type="Proteomes" id="UP000228535">
    <property type="component" value="Unassembled WGS sequence"/>
</dbReference>
<dbReference type="AlphaFoldDB" id="A0A2M9BAF5"/>
<comment type="caution">
    <text evidence="2">The sequence shown here is derived from an EMBL/GenBank/DDBJ whole genome shotgun (WGS) entry which is preliminary data.</text>
</comment>
<dbReference type="EMBL" id="PGFA01000002">
    <property type="protein sequence ID" value="PJJ54930.1"/>
    <property type="molecule type" value="Genomic_DNA"/>
</dbReference>
<reference evidence="2 3" key="1">
    <citation type="submission" date="2017-11" db="EMBL/GenBank/DDBJ databases">
        <title>Genomic Encyclopedia of Archaeal and Bacterial Type Strains, Phase II (KMG-II): From Individual Species to Whole Genera.</title>
        <authorList>
            <person name="Goeker M."/>
        </authorList>
    </citation>
    <scope>NUCLEOTIDE SEQUENCE [LARGE SCALE GENOMIC DNA]</scope>
    <source>
        <strain evidence="2 3">DSM 11115</strain>
    </source>
</reference>
<gene>
    <name evidence="2" type="ORF">CLV45_3276</name>
</gene>
<accession>A0A2M9BAF5</accession>
<dbReference type="Gene3D" id="1.10.1660.10">
    <property type="match status" value="1"/>
</dbReference>
<dbReference type="RefSeq" id="WP_100337525.1">
    <property type="nucleotide sequence ID" value="NZ_PGFA01000002.1"/>
</dbReference>
<dbReference type="InterPro" id="IPR009061">
    <property type="entry name" value="DNA-bd_dom_put_sf"/>
</dbReference>
<feature type="domain" description="Helix-turn-helix" evidence="1">
    <location>
        <begin position="37"/>
        <end position="85"/>
    </location>
</feature>
<dbReference type="PANTHER" id="PTHR34585:SF22">
    <property type="entry name" value="HELIX-TURN-HELIX DOMAIN-CONTAINING PROTEIN"/>
    <property type="match status" value="1"/>
</dbReference>
<dbReference type="OrthoDB" id="961769at2"/>